<reference evidence="8" key="1">
    <citation type="journal article" date="2017" name="Proc. Natl. Acad. Sci. U.S.A.">
        <title>Simulation of Deepwater Horizon oil plume reveals substrate specialization within a complex community of hydrocarbon-degraders.</title>
        <authorList>
            <person name="Hu P."/>
            <person name="Dubinsky E.A."/>
            <person name="Probst A.J."/>
            <person name="Wang J."/>
            <person name="Sieber C.M.K."/>
            <person name="Tom L.M."/>
            <person name="Gardinali P."/>
            <person name="Banfield J.F."/>
            <person name="Atlas R.M."/>
            <person name="Andersen G.L."/>
        </authorList>
    </citation>
    <scope>NUCLEOTIDE SEQUENCE [LARGE SCALE GENOMIC DNA]</scope>
</reference>
<dbReference type="EC" id="2.7.13.3" evidence="2"/>
<evidence type="ECO:0000313" key="8">
    <source>
        <dbReference type="Proteomes" id="UP000196102"/>
    </source>
</evidence>
<dbReference type="SUPFAM" id="SSF55874">
    <property type="entry name" value="ATPase domain of HSP90 chaperone/DNA topoisomerase II/histidine kinase"/>
    <property type="match status" value="1"/>
</dbReference>
<dbReference type="Pfam" id="PF02518">
    <property type="entry name" value="HATPase_c"/>
    <property type="match status" value="1"/>
</dbReference>
<dbReference type="PANTHER" id="PTHR45339">
    <property type="entry name" value="HYBRID SIGNAL TRANSDUCTION HISTIDINE KINASE J"/>
    <property type="match status" value="1"/>
</dbReference>
<dbReference type="PROSITE" id="PS50109">
    <property type="entry name" value="HIS_KIN"/>
    <property type="match status" value="1"/>
</dbReference>
<dbReference type="InterPro" id="IPR003661">
    <property type="entry name" value="HisK_dim/P_dom"/>
</dbReference>
<dbReference type="Proteomes" id="UP000196102">
    <property type="component" value="Unassembled WGS sequence"/>
</dbReference>
<keyword evidence="7" id="KW-0808">Transferase</keyword>
<keyword evidence="7" id="KW-0418">Kinase</keyword>
<feature type="domain" description="Response regulatory" evidence="6">
    <location>
        <begin position="374"/>
        <end position="493"/>
    </location>
</feature>
<comment type="catalytic activity">
    <reaction evidence="1">
        <text>ATP + protein L-histidine = ADP + protein N-phospho-L-histidine.</text>
        <dbReference type="EC" id="2.7.13.3"/>
    </reaction>
</comment>
<evidence type="ECO:0000256" key="4">
    <source>
        <dbReference type="PROSITE-ProRule" id="PRU00169"/>
    </source>
</evidence>
<dbReference type="GO" id="GO:0000155">
    <property type="term" value="F:phosphorelay sensor kinase activity"/>
    <property type="evidence" value="ECO:0007669"/>
    <property type="project" value="InterPro"/>
</dbReference>
<dbReference type="RefSeq" id="WP_303686253.1">
    <property type="nucleotide sequence ID" value="NZ_CAJXYO010000019.1"/>
</dbReference>
<dbReference type="Pfam" id="PF00512">
    <property type="entry name" value="HisKA"/>
    <property type="match status" value="1"/>
</dbReference>
<accession>A0A1Z8B5A0</accession>
<dbReference type="InterPro" id="IPR036097">
    <property type="entry name" value="HisK_dim/P_sf"/>
</dbReference>
<proteinExistence type="predicted"/>
<sequence>MSTSSSNEFIVPIQFISIDTDGKIKSSDQKILNLEKGAPIKDAHPFFESVISMFESRATHLKLDCVNMLDCTFDVEVITHKDNSGVIILRDRSDFYKRIQKVAQQRNQSLILNELLELKNDVLKEKEAFKTKFIKNFSEELRSPLTLISAFSSLLLKGDLDLEQTKLVEALKEQSDSIRKLLDDIIELSKLKKGDSKLAEEVFSFKDLLSSIYMNYNAKVSLTNNTFEMNVSKDVPEFLQGDERRIAQVIKNLIENALIFNDGKHIKFEVTENHRRAGKTSLRFQVHHKGTVPKGLGDKYDLEDLEKVNPEGLNFSIVRELVELLDGTLKFNEVDTNHTQQIVNLKVAYPLHEVKLPPKKKSTVEQYKFSEKVKVLIADQNTTTQLTALKVLVSTGNFDTEVYTDPRELLEAVEKREFDLILMSSSISQIDSIELISIIKQFANNSNKKIPIIALTVHTSKESMAAYKAAGFKDVIKKPYTDDELLNTIYKRLKIKKFL</sequence>
<evidence type="ECO:0000256" key="2">
    <source>
        <dbReference type="ARBA" id="ARBA00012438"/>
    </source>
</evidence>
<dbReference type="AlphaFoldDB" id="A0A1Z8B5A0"/>
<dbReference type="InterPro" id="IPR001789">
    <property type="entry name" value="Sig_transdc_resp-reg_receiver"/>
</dbReference>
<dbReference type="SMART" id="SM00387">
    <property type="entry name" value="HATPase_c"/>
    <property type="match status" value="1"/>
</dbReference>
<comment type="caution">
    <text evidence="4">Lacks conserved residue(s) required for the propagation of feature annotation.</text>
</comment>
<evidence type="ECO:0000313" key="7">
    <source>
        <dbReference type="EMBL" id="OUS17771.1"/>
    </source>
</evidence>
<dbReference type="InterPro" id="IPR011006">
    <property type="entry name" value="CheY-like_superfamily"/>
</dbReference>
<dbReference type="Pfam" id="PF00072">
    <property type="entry name" value="Response_reg"/>
    <property type="match status" value="1"/>
</dbReference>
<dbReference type="PANTHER" id="PTHR45339:SF5">
    <property type="entry name" value="HISTIDINE KINASE"/>
    <property type="match status" value="1"/>
</dbReference>
<dbReference type="Gene3D" id="3.40.50.2300">
    <property type="match status" value="1"/>
</dbReference>
<dbReference type="EMBL" id="MAAX01000076">
    <property type="protein sequence ID" value="OUS17771.1"/>
    <property type="molecule type" value="Genomic_DNA"/>
</dbReference>
<evidence type="ECO:0000256" key="3">
    <source>
        <dbReference type="ARBA" id="ARBA00022553"/>
    </source>
</evidence>
<dbReference type="InterPro" id="IPR036890">
    <property type="entry name" value="HATPase_C_sf"/>
</dbReference>
<dbReference type="Gene3D" id="1.10.287.130">
    <property type="match status" value="1"/>
</dbReference>
<dbReference type="SMART" id="SM00448">
    <property type="entry name" value="REC"/>
    <property type="match status" value="1"/>
</dbReference>
<dbReference type="CDD" id="cd00082">
    <property type="entry name" value="HisKA"/>
    <property type="match status" value="1"/>
</dbReference>
<dbReference type="Gene3D" id="3.30.565.10">
    <property type="entry name" value="Histidine kinase-like ATPase, C-terminal domain"/>
    <property type="match status" value="1"/>
</dbReference>
<dbReference type="InterPro" id="IPR003594">
    <property type="entry name" value="HATPase_dom"/>
</dbReference>
<evidence type="ECO:0000256" key="1">
    <source>
        <dbReference type="ARBA" id="ARBA00000085"/>
    </source>
</evidence>
<name>A0A1Z8B5A0_9FLAO</name>
<comment type="caution">
    <text evidence="7">The sequence shown here is derived from an EMBL/GenBank/DDBJ whole genome shotgun (WGS) entry which is preliminary data.</text>
</comment>
<dbReference type="SUPFAM" id="SSF52172">
    <property type="entry name" value="CheY-like"/>
    <property type="match status" value="1"/>
</dbReference>
<dbReference type="SUPFAM" id="SSF47384">
    <property type="entry name" value="Homodimeric domain of signal transducing histidine kinase"/>
    <property type="match status" value="1"/>
</dbReference>
<dbReference type="InterPro" id="IPR005467">
    <property type="entry name" value="His_kinase_dom"/>
</dbReference>
<evidence type="ECO:0000259" key="5">
    <source>
        <dbReference type="PROSITE" id="PS50109"/>
    </source>
</evidence>
<dbReference type="PROSITE" id="PS50110">
    <property type="entry name" value="RESPONSE_REGULATORY"/>
    <property type="match status" value="1"/>
</dbReference>
<feature type="domain" description="Histidine kinase" evidence="5">
    <location>
        <begin position="136"/>
        <end position="349"/>
    </location>
</feature>
<dbReference type="SMART" id="SM00388">
    <property type="entry name" value="HisKA"/>
    <property type="match status" value="1"/>
</dbReference>
<keyword evidence="3" id="KW-0597">Phosphoprotein</keyword>
<organism evidence="7 8">
    <name type="scientific">Nonlabens dokdonensis</name>
    <dbReference type="NCBI Taxonomy" id="328515"/>
    <lineage>
        <taxon>Bacteria</taxon>
        <taxon>Pseudomonadati</taxon>
        <taxon>Bacteroidota</taxon>
        <taxon>Flavobacteriia</taxon>
        <taxon>Flavobacteriales</taxon>
        <taxon>Flavobacteriaceae</taxon>
        <taxon>Nonlabens</taxon>
    </lineage>
</organism>
<protein>
    <recommendedName>
        <fullName evidence="2">histidine kinase</fullName>
        <ecNumber evidence="2">2.7.13.3</ecNumber>
    </recommendedName>
</protein>
<evidence type="ECO:0000259" key="6">
    <source>
        <dbReference type="PROSITE" id="PS50110"/>
    </source>
</evidence>
<gene>
    <name evidence="7" type="ORF">A9Q93_04780</name>
</gene>